<evidence type="ECO:0000256" key="1">
    <source>
        <dbReference type="ARBA" id="ARBA00022448"/>
    </source>
</evidence>
<keyword evidence="1" id="KW-0813">Transport</keyword>
<dbReference type="InterPro" id="IPR051459">
    <property type="entry name" value="Cytochrome_c-type_DH"/>
</dbReference>
<dbReference type="Pfam" id="PF00034">
    <property type="entry name" value="Cytochrom_C"/>
    <property type="match status" value="2"/>
</dbReference>
<evidence type="ECO:0000259" key="8">
    <source>
        <dbReference type="PROSITE" id="PS51007"/>
    </source>
</evidence>
<dbReference type="InterPro" id="IPR036909">
    <property type="entry name" value="Cyt_c-like_dom_sf"/>
</dbReference>
<feature type="domain" description="Cytochrome c" evidence="8">
    <location>
        <begin position="356"/>
        <end position="443"/>
    </location>
</feature>
<evidence type="ECO:0000313" key="9">
    <source>
        <dbReference type="EMBL" id="OBX75385.1"/>
    </source>
</evidence>
<keyword evidence="5 6" id="KW-0408">Iron</keyword>
<evidence type="ECO:0000256" key="3">
    <source>
        <dbReference type="ARBA" id="ARBA00022723"/>
    </source>
</evidence>
<evidence type="ECO:0000256" key="5">
    <source>
        <dbReference type="ARBA" id="ARBA00023004"/>
    </source>
</evidence>
<comment type="caution">
    <text evidence="9">The sequence shown here is derived from an EMBL/GenBank/DDBJ whole genome shotgun (WGS) entry which is preliminary data.</text>
</comment>
<dbReference type="PROSITE" id="PS51007">
    <property type="entry name" value="CYTC"/>
    <property type="match status" value="3"/>
</dbReference>
<evidence type="ECO:0000256" key="6">
    <source>
        <dbReference type="PROSITE-ProRule" id="PRU00433"/>
    </source>
</evidence>
<dbReference type="RefSeq" id="WP_067338791.1">
    <property type="nucleotide sequence ID" value="NZ_LZNA01000070.1"/>
</dbReference>
<keyword evidence="7" id="KW-1133">Transmembrane helix</keyword>
<organism evidence="9 10">
    <name type="scientific">Faucicola atlantae</name>
    <dbReference type="NCBI Taxonomy" id="34059"/>
    <lineage>
        <taxon>Bacteria</taxon>
        <taxon>Pseudomonadati</taxon>
        <taxon>Pseudomonadota</taxon>
        <taxon>Gammaproteobacteria</taxon>
        <taxon>Moraxellales</taxon>
        <taxon>Moraxellaceae</taxon>
        <taxon>Faucicola</taxon>
    </lineage>
</organism>
<reference evidence="9 10" key="1">
    <citation type="submission" date="2016-06" db="EMBL/GenBank/DDBJ databases">
        <title>Draft genome of Moraxella atlantae CCUG 59586.</title>
        <authorList>
            <person name="Salva-Serra F."/>
            <person name="Engstrom-Jakobsson H."/>
            <person name="Thorell K."/>
            <person name="Gonzales-Siles L."/>
            <person name="Karlsson R."/>
            <person name="Boulund F."/>
            <person name="Engstrand L."/>
            <person name="Kristiansson E."/>
            <person name="Moore E."/>
        </authorList>
    </citation>
    <scope>NUCLEOTIDE SEQUENCE [LARGE SCALE GENOMIC DNA]</scope>
    <source>
        <strain evidence="9 10">CCUG 59586</strain>
    </source>
</reference>
<dbReference type="PANTHER" id="PTHR35008">
    <property type="entry name" value="BLL4482 PROTEIN-RELATED"/>
    <property type="match status" value="1"/>
</dbReference>
<feature type="domain" description="Cytochrome c" evidence="8">
    <location>
        <begin position="205"/>
        <end position="314"/>
    </location>
</feature>
<sequence>MSAIISFVDFATRIPDVRRGACSVWGTKFGLALACLIAPAPGFAGLPPNDQNPMPTYAQKNPQERAAIARGAYIARAADCTACHGEDYAGGVPFVLPMGTVYSTNITQSVSYGIGGYNLQQFANAMRKGKTPYRHLYPAMPYPAYSAMSDQDISDLFAYMQTIDAVDSNPLAKTDMKFPFNIRPLMIGYNLINMPNWQFSPQLSDSQKRGKYLVDNLGHCGDCHTPRNATMGYDMSKYLAGAYIQGVKAPNITTDVATGIGSWRKQDIVTFLKTGVLQHQAIAGDEMGKAVYHSLQYLTDGDLMAMADYLKTVPPVKSGSAVTPLDVSRLPKPASADMTYNLLKQIDALKTAQARAKPNTGEAIYLTNCASCHGVVGEGQVEAKYPAITGLAILREYEPERLLNVLYRGAKSPLNSMPKMPAYADKLSDEQIAQVANYVRTQFGGLPTSNLTGADAKKLANRQPAVPFLIANAGWLMVLGMVLGVLLLAWLLWQLLHRHKPVSQQVKHTKVVH</sequence>
<dbReference type="InterPro" id="IPR009056">
    <property type="entry name" value="Cyt_c-like_dom"/>
</dbReference>
<keyword evidence="10" id="KW-1185">Reference proteome</keyword>
<keyword evidence="3 6" id="KW-0479">Metal-binding</keyword>
<dbReference type="Proteomes" id="UP000092616">
    <property type="component" value="Unassembled WGS sequence"/>
</dbReference>
<keyword evidence="7" id="KW-0812">Transmembrane</keyword>
<protein>
    <recommendedName>
        <fullName evidence="8">Cytochrome c domain-containing protein</fullName>
    </recommendedName>
</protein>
<keyword evidence="2 6" id="KW-0349">Heme</keyword>
<dbReference type="GO" id="GO:0005506">
    <property type="term" value="F:iron ion binding"/>
    <property type="evidence" value="ECO:0007669"/>
    <property type="project" value="InterPro"/>
</dbReference>
<name>A0A1B8Q9D7_9GAMM</name>
<evidence type="ECO:0000256" key="4">
    <source>
        <dbReference type="ARBA" id="ARBA00022982"/>
    </source>
</evidence>
<evidence type="ECO:0000313" key="10">
    <source>
        <dbReference type="Proteomes" id="UP000092616"/>
    </source>
</evidence>
<dbReference type="InterPro" id="IPR008168">
    <property type="entry name" value="Cyt_C_IC"/>
</dbReference>
<feature type="transmembrane region" description="Helical" evidence="7">
    <location>
        <begin position="473"/>
        <end position="493"/>
    </location>
</feature>
<dbReference type="GO" id="GO:0020037">
    <property type="term" value="F:heme binding"/>
    <property type="evidence" value="ECO:0007669"/>
    <property type="project" value="InterPro"/>
</dbReference>
<dbReference type="EMBL" id="LZNA01000070">
    <property type="protein sequence ID" value="OBX75385.1"/>
    <property type="molecule type" value="Genomic_DNA"/>
</dbReference>
<evidence type="ECO:0000256" key="2">
    <source>
        <dbReference type="ARBA" id="ARBA00022617"/>
    </source>
</evidence>
<evidence type="ECO:0000256" key="7">
    <source>
        <dbReference type="SAM" id="Phobius"/>
    </source>
</evidence>
<dbReference type="SUPFAM" id="SSF46626">
    <property type="entry name" value="Cytochrome c"/>
    <property type="match status" value="3"/>
</dbReference>
<feature type="domain" description="Cytochrome c" evidence="8">
    <location>
        <begin position="66"/>
        <end position="164"/>
    </location>
</feature>
<dbReference type="PANTHER" id="PTHR35008:SF8">
    <property type="entry name" value="ALCOHOL DEHYDROGENASE CYTOCHROME C SUBUNIT"/>
    <property type="match status" value="1"/>
</dbReference>
<dbReference type="AlphaFoldDB" id="A0A1B8Q9D7"/>
<proteinExistence type="predicted"/>
<keyword evidence="7" id="KW-0472">Membrane</keyword>
<gene>
    <name evidence="9" type="ORF">A9306_02375</name>
</gene>
<keyword evidence="4" id="KW-0249">Electron transport</keyword>
<dbReference type="Gene3D" id="1.10.760.10">
    <property type="entry name" value="Cytochrome c-like domain"/>
    <property type="match status" value="3"/>
</dbReference>
<accession>A0A1B8Q9D7</accession>
<dbReference type="GO" id="GO:0009055">
    <property type="term" value="F:electron transfer activity"/>
    <property type="evidence" value="ECO:0007669"/>
    <property type="project" value="InterPro"/>
</dbReference>
<dbReference type="PRINTS" id="PR00605">
    <property type="entry name" value="CYTCHROMECIC"/>
</dbReference>